<name>A0AAV4RAE1_CAEEX</name>
<evidence type="ECO:0000313" key="3">
    <source>
        <dbReference type="EMBL" id="GIY17276.1"/>
    </source>
</evidence>
<dbReference type="SMART" id="SM00473">
    <property type="entry name" value="PAN_AP"/>
    <property type="match status" value="1"/>
</dbReference>
<dbReference type="AlphaFoldDB" id="A0AAV4RAE1"/>
<feature type="region of interest" description="Disordered" evidence="1">
    <location>
        <begin position="176"/>
        <end position="206"/>
    </location>
</feature>
<reference evidence="3 4" key="1">
    <citation type="submission" date="2021-06" db="EMBL/GenBank/DDBJ databases">
        <title>Caerostris extrusa draft genome.</title>
        <authorList>
            <person name="Kono N."/>
            <person name="Arakawa K."/>
        </authorList>
    </citation>
    <scope>NUCLEOTIDE SEQUENCE [LARGE SCALE GENOMIC DNA]</scope>
</reference>
<dbReference type="EMBL" id="BPLR01007490">
    <property type="protein sequence ID" value="GIY17276.1"/>
    <property type="molecule type" value="Genomic_DNA"/>
</dbReference>
<proteinExistence type="predicted"/>
<comment type="caution">
    <text evidence="3">The sequence shown here is derived from an EMBL/GenBank/DDBJ whole genome shotgun (WGS) entry which is preliminary data.</text>
</comment>
<feature type="compositionally biased region" description="Polar residues" evidence="1">
    <location>
        <begin position="525"/>
        <end position="541"/>
    </location>
</feature>
<dbReference type="InterPro" id="IPR003609">
    <property type="entry name" value="Pan_app"/>
</dbReference>
<organism evidence="3 4">
    <name type="scientific">Caerostris extrusa</name>
    <name type="common">Bark spider</name>
    <name type="synonym">Caerostris bankana</name>
    <dbReference type="NCBI Taxonomy" id="172846"/>
    <lineage>
        <taxon>Eukaryota</taxon>
        <taxon>Metazoa</taxon>
        <taxon>Ecdysozoa</taxon>
        <taxon>Arthropoda</taxon>
        <taxon>Chelicerata</taxon>
        <taxon>Arachnida</taxon>
        <taxon>Araneae</taxon>
        <taxon>Araneomorphae</taxon>
        <taxon>Entelegynae</taxon>
        <taxon>Araneoidea</taxon>
        <taxon>Araneidae</taxon>
        <taxon>Caerostris</taxon>
    </lineage>
</organism>
<dbReference type="PROSITE" id="PS50948">
    <property type="entry name" value="PAN"/>
    <property type="match status" value="1"/>
</dbReference>
<feature type="domain" description="Apple" evidence="2">
    <location>
        <begin position="223"/>
        <end position="307"/>
    </location>
</feature>
<evidence type="ECO:0000259" key="2">
    <source>
        <dbReference type="PROSITE" id="PS50948"/>
    </source>
</evidence>
<accession>A0AAV4RAE1</accession>
<feature type="compositionally biased region" description="Polar residues" evidence="1">
    <location>
        <begin position="176"/>
        <end position="189"/>
    </location>
</feature>
<evidence type="ECO:0000313" key="4">
    <source>
        <dbReference type="Proteomes" id="UP001054945"/>
    </source>
</evidence>
<gene>
    <name evidence="3" type="primary">AVEN_111744_1</name>
    <name evidence="3" type="ORF">CEXT_557521</name>
</gene>
<protein>
    <recommendedName>
        <fullName evidence="2">Apple domain-containing protein</fullName>
    </recommendedName>
</protein>
<feature type="region of interest" description="Disordered" evidence="1">
    <location>
        <begin position="519"/>
        <end position="541"/>
    </location>
</feature>
<evidence type="ECO:0000256" key="1">
    <source>
        <dbReference type="SAM" id="MobiDB-lite"/>
    </source>
</evidence>
<sequence>MHSEGTEFGDGNTCYLLAPFANTACDFDSHPLPPTSQFTAFFPLLRLLTPEWASKEKSKWRKESRDARAHLIQVQGQRHFNRQESDPIRFVKRERRAQKLLNVVPQLSDLRFKKIFFNLFLIRSSSFECTCRWVNSVQASVRQAYFHCNMSAMFALRLNQLNEIKLIDDQSILNQDSSHAGSQRGVTTSPPSPPCSEHGPLSPTHKGQRRLLFRRCRAFDGSCSSGFITFELITGYVYTSPGDTMELVPGTLQLTECLSLCSANATCQAINFETGLCVLFSSSANQRPASLTPSQFPVFTIYAHKVCLLEEMKIFLKLFYFLPEPFLPHPFKPQPFLPGHSCPDHSFTDHSCPDHSFTDHSYTAIHARAVHHGIFIPGQPQALQPRLDVRAGERLRTERRRSQLCHRHVVARGLHGAVPQRDPIPVSICQLQQDDWRVLPQRQGPTSLSLTATNRHFGPSSESVDYLESNCLDDIFKPISRFITNLEINFLKTRVVFTVEQKKFGNQITDQGKISVTDEKHSKRTISVTRPSHSWGNLPNSERTQNNVQLESHDSFIPVTLFFGVVLLILVDRVPQGRPCPK</sequence>
<keyword evidence="4" id="KW-1185">Reference proteome</keyword>
<dbReference type="Proteomes" id="UP001054945">
    <property type="component" value="Unassembled WGS sequence"/>
</dbReference>
<dbReference type="Pfam" id="PF00024">
    <property type="entry name" value="PAN_1"/>
    <property type="match status" value="1"/>
</dbReference>